<evidence type="ECO:0000313" key="3">
    <source>
        <dbReference type="Proteomes" id="UP001611415"/>
    </source>
</evidence>
<feature type="transmembrane region" description="Helical" evidence="1">
    <location>
        <begin position="92"/>
        <end position="111"/>
    </location>
</feature>
<feature type="transmembrane region" description="Helical" evidence="1">
    <location>
        <begin position="12"/>
        <end position="36"/>
    </location>
</feature>
<protein>
    <submittedName>
        <fullName evidence="2">DUF2567 domain-containing protein</fullName>
    </submittedName>
</protein>
<dbReference type="EMBL" id="JBIRYO010000023">
    <property type="protein sequence ID" value="MFI2477258.1"/>
    <property type="molecule type" value="Genomic_DNA"/>
</dbReference>
<keyword evidence="1" id="KW-0812">Transmembrane</keyword>
<keyword evidence="1" id="KW-1133">Transmembrane helix</keyword>
<sequence length="221" mass="22697">MAVRADGVRSEAGTALLVLAAVAVCSALVGVLWGWLAPTEQLLVTEPGRGAPLTGESTHQFDAVALFVCAGAVTGLLTAVAAWRLRAMRGPLLQVGLLSGSLIGAYLMAWVGESVAESLHPRPDDPPVGQIVELPTQVGTALAFIVQPLVASLVLLFLAALSPSEDLGTGYGSAFGRYRRSAEFEPIGFDAAVPRAPYGSVYGGYDPATGDGSGSVSRPAH</sequence>
<dbReference type="InterPro" id="IPR021213">
    <property type="entry name" value="DUF2567"/>
</dbReference>
<keyword evidence="1" id="KW-0472">Membrane</keyword>
<keyword evidence="3" id="KW-1185">Reference proteome</keyword>
<gene>
    <name evidence="2" type="ORF">ACH49W_28105</name>
</gene>
<dbReference type="Proteomes" id="UP001611415">
    <property type="component" value="Unassembled WGS sequence"/>
</dbReference>
<feature type="transmembrane region" description="Helical" evidence="1">
    <location>
        <begin position="141"/>
        <end position="161"/>
    </location>
</feature>
<dbReference type="RefSeq" id="WP_397094610.1">
    <property type="nucleotide sequence ID" value="NZ_JBIRYO010000023.1"/>
</dbReference>
<comment type="caution">
    <text evidence="2">The sequence shown here is derived from an EMBL/GenBank/DDBJ whole genome shotgun (WGS) entry which is preliminary data.</text>
</comment>
<proteinExistence type="predicted"/>
<feature type="transmembrane region" description="Helical" evidence="1">
    <location>
        <begin position="63"/>
        <end position="85"/>
    </location>
</feature>
<name>A0ABW7X7Z1_9NOCA</name>
<dbReference type="Pfam" id="PF10821">
    <property type="entry name" value="DUF2567"/>
    <property type="match status" value="1"/>
</dbReference>
<evidence type="ECO:0000313" key="2">
    <source>
        <dbReference type="EMBL" id="MFI2477258.1"/>
    </source>
</evidence>
<accession>A0ABW7X7Z1</accession>
<organism evidence="2 3">
    <name type="scientific">Nocardia xishanensis</name>
    <dbReference type="NCBI Taxonomy" id="238964"/>
    <lineage>
        <taxon>Bacteria</taxon>
        <taxon>Bacillati</taxon>
        <taxon>Actinomycetota</taxon>
        <taxon>Actinomycetes</taxon>
        <taxon>Mycobacteriales</taxon>
        <taxon>Nocardiaceae</taxon>
        <taxon>Nocardia</taxon>
    </lineage>
</organism>
<reference evidence="2 3" key="1">
    <citation type="submission" date="2024-10" db="EMBL/GenBank/DDBJ databases">
        <title>The Natural Products Discovery Center: Release of the First 8490 Sequenced Strains for Exploring Actinobacteria Biosynthetic Diversity.</title>
        <authorList>
            <person name="Kalkreuter E."/>
            <person name="Kautsar S.A."/>
            <person name="Yang D."/>
            <person name="Bader C.D."/>
            <person name="Teijaro C.N."/>
            <person name="Fluegel L."/>
            <person name="Davis C.M."/>
            <person name="Simpson J.R."/>
            <person name="Lauterbach L."/>
            <person name="Steele A.D."/>
            <person name="Gui C."/>
            <person name="Meng S."/>
            <person name="Li G."/>
            <person name="Viehrig K."/>
            <person name="Ye F."/>
            <person name="Su P."/>
            <person name="Kiefer A.F."/>
            <person name="Nichols A."/>
            <person name="Cepeda A.J."/>
            <person name="Yan W."/>
            <person name="Fan B."/>
            <person name="Jiang Y."/>
            <person name="Adhikari A."/>
            <person name="Zheng C.-J."/>
            <person name="Schuster L."/>
            <person name="Cowan T.M."/>
            <person name="Smanski M.J."/>
            <person name="Chevrette M.G."/>
            <person name="De Carvalho L.P.S."/>
            <person name="Shen B."/>
        </authorList>
    </citation>
    <scope>NUCLEOTIDE SEQUENCE [LARGE SCALE GENOMIC DNA]</scope>
    <source>
        <strain evidence="2 3">NPDC019275</strain>
    </source>
</reference>
<evidence type="ECO:0000256" key="1">
    <source>
        <dbReference type="SAM" id="Phobius"/>
    </source>
</evidence>